<evidence type="ECO:0000256" key="3">
    <source>
        <dbReference type="ARBA" id="ARBA00023033"/>
    </source>
</evidence>
<keyword evidence="2" id="KW-0560">Oxidoreductase</keyword>
<dbReference type="SUPFAM" id="SSF48264">
    <property type="entry name" value="Cytochrome P450"/>
    <property type="match status" value="1"/>
</dbReference>
<comment type="caution">
    <text evidence="4">The sequence shown here is derived from an EMBL/GenBank/DDBJ whole genome shotgun (WGS) entry which is preliminary data.</text>
</comment>
<dbReference type="Proteomes" id="UP000075230">
    <property type="component" value="Unassembled WGS sequence"/>
</dbReference>
<dbReference type="AlphaFoldDB" id="A0A146FQF2"/>
<dbReference type="PANTHER" id="PTHR24305">
    <property type="entry name" value="CYTOCHROME P450"/>
    <property type="match status" value="1"/>
</dbReference>
<dbReference type="Gene3D" id="1.10.630.10">
    <property type="entry name" value="Cytochrome P450"/>
    <property type="match status" value="1"/>
</dbReference>
<dbReference type="EMBL" id="BCWF01000021">
    <property type="protein sequence ID" value="GAT27221.1"/>
    <property type="molecule type" value="Genomic_DNA"/>
</dbReference>
<dbReference type="GO" id="GO:0004497">
    <property type="term" value="F:monooxygenase activity"/>
    <property type="evidence" value="ECO:0007669"/>
    <property type="project" value="UniProtKB-KW"/>
</dbReference>
<organism evidence="4 5">
    <name type="scientific">Aspergillus kawachii</name>
    <name type="common">White koji mold</name>
    <name type="synonym">Aspergillus awamori var. kawachi</name>
    <dbReference type="NCBI Taxonomy" id="1069201"/>
    <lineage>
        <taxon>Eukaryota</taxon>
        <taxon>Fungi</taxon>
        <taxon>Dikarya</taxon>
        <taxon>Ascomycota</taxon>
        <taxon>Pezizomycotina</taxon>
        <taxon>Eurotiomycetes</taxon>
        <taxon>Eurotiomycetidae</taxon>
        <taxon>Eurotiales</taxon>
        <taxon>Aspergillaceae</taxon>
        <taxon>Aspergillus</taxon>
        <taxon>Aspergillus subgen. Circumdati</taxon>
    </lineage>
</organism>
<evidence type="ECO:0000256" key="1">
    <source>
        <dbReference type="ARBA" id="ARBA00010617"/>
    </source>
</evidence>
<dbReference type="PANTHER" id="PTHR24305:SF152">
    <property type="entry name" value="P450, PUTATIVE (EUROFUNG)-RELATED"/>
    <property type="match status" value="1"/>
</dbReference>
<reference evidence="5" key="2">
    <citation type="submission" date="2016-02" db="EMBL/GenBank/DDBJ databases">
        <title>Genome sequencing of Aspergillus luchuensis NBRC 4314.</title>
        <authorList>
            <person name="Yamada O."/>
        </authorList>
    </citation>
    <scope>NUCLEOTIDE SEQUENCE [LARGE SCALE GENOMIC DNA]</scope>
    <source>
        <strain evidence="5">RIB 2604</strain>
    </source>
</reference>
<gene>
    <name evidence="4" type="ORF">RIB2604_02109090</name>
</gene>
<dbReference type="CDD" id="cd11062">
    <property type="entry name" value="CYP58-like"/>
    <property type="match status" value="1"/>
</dbReference>
<proteinExistence type="inferred from homology"/>
<comment type="similarity">
    <text evidence="1">Belongs to the cytochrome P450 family.</text>
</comment>
<dbReference type="InterPro" id="IPR050121">
    <property type="entry name" value="Cytochrome_P450_monoxygenase"/>
</dbReference>
<dbReference type="GO" id="GO:0020037">
    <property type="term" value="F:heme binding"/>
    <property type="evidence" value="ECO:0007669"/>
    <property type="project" value="InterPro"/>
</dbReference>
<dbReference type="GO" id="GO:0005506">
    <property type="term" value="F:iron ion binding"/>
    <property type="evidence" value="ECO:0007669"/>
    <property type="project" value="InterPro"/>
</dbReference>
<evidence type="ECO:0000313" key="4">
    <source>
        <dbReference type="EMBL" id="GAT27221.1"/>
    </source>
</evidence>
<accession>A0A146FQF2</accession>
<evidence type="ECO:0000313" key="5">
    <source>
        <dbReference type="Proteomes" id="UP000075230"/>
    </source>
</evidence>
<dbReference type="InterPro" id="IPR001128">
    <property type="entry name" value="Cyt_P450"/>
</dbReference>
<dbReference type="VEuPathDB" id="FungiDB:ASPFODRAFT_39840"/>
<dbReference type="InterPro" id="IPR036396">
    <property type="entry name" value="Cyt_P450_sf"/>
</dbReference>
<protein>
    <submittedName>
        <fullName evidence="4">Cytochrome P450</fullName>
    </submittedName>
</protein>
<name>A0A146FQF2_ASPKA</name>
<evidence type="ECO:0000256" key="2">
    <source>
        <dbReference type="ARBA" id="ARBA00023002"/>
    </source>
</evidence>
<dbReference type="GO" id="GO:0016705">
    <property type="term" value="F:oxidoreductase activity, acting on paired donors, with incorporation or reduction of molecular oxygen"/>
    <property type="evidence" value="ECO:0007669"/>
    <property type="project" value="InterPro"/>
</dbReference>
<keyword evidence="3" id="KW-0503">Monooxygenase</keyword>
<sequence length="340" mass="38490">MQGGSFYLQVPKLHEQYGPVVRITPDEIHLSDPENCEKIYYIGSRYGKDPRFYGAFGTHKATFTAPSPDVHRVKRSALNPFFSRKKVLELEDIVQEKADKLVRRMRESFSSTGCIDLHHAFRAISVDVISDYAFGNCYGFLGKKNFGAEFFDMIRGFGPAFWFFQQFPAIQGLSLSTPFWLAKLTSEPLTRMMLHREGSRRQILKVKDAVDRGEKGSRSTIFHQLLHPEATEGHVVPTVEELEDEAYIMLAAAADTTGNALTIAAYNVVRHEEIYKRLTEELKQAFPDPEGEIDFVALERLPYLSLVDYHESSLTSALSSMAIMFLLGYASSRALSLPNR</sequence>
<dbReference type="Pfam" id="PF00067">
    <property type="entry name" value="p450"/>
    <property type="match status" value="1"/>
</dbReference>
<reference evidence="4 5" key="1">
    <citation type="journal article" date="2016" name="DNA Res.">
        <title>Genome sequence of Aspergillus luchuensis NBRC 4314.</title>
        <authorList>
            <person name="Yamada O."/>
            <person name="Machida M."/>
            <person name="Hosoyama A."/>
            <person name="Goto M."/>
            <person name="Takahashi T."/>
            <person name="Futagami T."/>
            <person name="Yamagata Y."/>
            <person name="Takeuchi M."/>
            <person name="Kobayashi T."/>
            <person name="Koike H."/>
            <person name="Abe K."/>
            <person name="Asai K."/>
            <person name="Arita M."/>
            <person name="Fujita N."/>
            <person name="Fukuda K."/>
            <person name="Higa K."/>
            <person name="Horikawa H."/>
            <person name="Ishikawa T."/>
            <person name="Jinno K."/>
            <person name="Kato Y."/>
            <person name="Kirimura K."/>
            <person name="Mizutani O."/>
            <person name="Nakasone K."/>
            <person name="Sano M."/>
            <person name="Shiraishi Y."/>
            <person name="Tsukahara M."/>
            <person name="Gomi K."/>
        </authorList>
    </citation>
    <scope>NUCLEOTIDE SEQUENCE [LARGE SCALE GENOMIC DNA]</scope>
    <source>
        <strain evidence="4 5">RIB 2604</strain>
    </source>
</reference>